<dbReference type="EMBL" id="CH476630">
    <property type="protein sequence ID" value="EDN91871.1"/>
    <property type="molecule type" value="Genomic_DNA"/>
</dbReference>
<sequence length="121" mass="13858">MAGKFQSCHDFGFVGGPVLAQRCRWSDHSDVKNSNKSGEVIRVVRMREGCQYGYGYGYCNMYGVIPTSVWYDDGVEIVPIGYRTYRMENLSSCTMQFKVKAKEKVGKRPRPNNFQVYTSQD</sequence>
<dbReference type="GeneID" id="5487360"/>
<reference evidence="2" key="1">
    <citation type="journal article" date="2011" name="PLoS Genet.">
        <title>Genomic analysis of the necrotrophic fungal pathogens Sclerotinia sclerotiorum and Botrytis cinerea.</title>
        <authorList>
            <person name="Amselem J."/>
            <person name="Cuomo C.A."/>
            <person name="van Kan J.A."/>
            <person name="Viaud M."/>
            <person name="Benito E.P."/>
            <person name="Couloux A."/>
            <person name="Coutinho P.M."/>
            <person name="de Vries R.P."/>
            <person name="Dyer P.S."/>
            <person name="Fillinger S."/>
            <person name="Fournier E."/>
            <person name="Gout L."/>
            <person name="Hahn M."/>
            <person name="Kohn L."/>
            <person name="Lapalu N."/>
            <person name="Plummer K.M."/>
            <person name="Pradier J.M."/>
            <person name="Quevillon E."/>
            <person name="Sharon A."/>
            <person name="Simon A."/>
            <person name="ten Have A."/>
            <person name="Tudzynski B."/>
            <person name="Tudzynski P."/>
            <person name="Wincker P."/>
            <person name="Andrew M."/>
            <person name="Anthouard V."/>
            <person name="Beever R.E."/>
            <person name="Beffa R."/>
            <person name="Benoit I."/>
            <person name="Bouzid O."/>
            <person name="Brault B."/>
            <person name="Chen Z."/>
            <person name="Choquer M."/>
            <person name="Collemare J."/>
            <person name="Cotton P."/>
            <person name="Danchin E.G."/>
            <person name="Da Silva C."/>
            <person name="Gautier A."/>
            <person name="Giraud C."/>
            <person name="Giraud T."/>
            <person name="Gonzalez C."/>
            <person name="Grossetete S."/>
            <person name="Guldener U."/>
            <person name="Henrissat B."/>
            <person name="Howlett B.J."/>
            <person name="Kodira C."/>
            <person name="Kretschmer M."/>
            <person name="Lappartient A."/>
            <person name="Leroch M."/>
            <person name="Levis C."/>
            <person name="Mauceli E."/>
            <person name="Neuveglise C."/>
            <person name="Oeser B."/>
            <person name="Pearson M."/>
            <person name="Poulain J."/>
            <person name="Poussereau N."/>
            <person name="Quesneville H."/>
            <person name="Rascle C."/>
            <person name="Schumacher J."/>
            <person name="Segurens B."/>
            <person name="Sexton A."/>
            <person name="Silva E."/>
            <person name="Sirven C."/>
            <person name="Soanes D.M."/>
            <person name="Talbot N.J."/>
            <person name="Templeton M."/>
            <person name="Yandava C."/>
            <person name="Yarden O."/>
            <person name="Zeng Q."/>
            <person name="Rollins J.A."/>
            <person name="Lebrun M.H."/>
            <person name="Dickman M."/>
        </authorList>
    </citation>
    <scope>NUCLEOTIDE SEQUENCE [LARGE SCALE GENOMIC DNA]</scope>
    <source>
        <strain evidence="2">ATCC 18683 / 1980 / Ss-1</strain>
    </source>
</reference>
<evidence type="ECO:0000313" key="2">
    <source>
        <dbReference type="Proteomes" id="UP000001312"/>
    </source>
</evidence>
<dbReference type="Proteomes" id="UP000001312">
    <property type="component" value="Unassembled WGS sequence"/>
</dbReference>
<name>A7EQX9_SCLS1</name>
<evidence type="ECO:0000313" key="1">
    <source>
        <dbReference type="EMBL" id="EDN91871.1"/>
    </source>
</evidence>
<keyword evidence="2" id="KW-1185">Reference proteome</keyword>
<accession>A7EQX9</accession>
<dbReference type="RefSeq" id="XP_001591107.1">
    <property type="nucleotide sequence ID" value="XM_001591057.1"/>
</dbReference>
<protein>
    <submittedName>
        <fullName evidence="1">Uncharacterized protein</fullName>
    </submittedName>
</protein>
<dbReference type="AlphaFoldDB" id="A7EQX9"/>
<dbReference type="KEGG" id="ssl:SS1G_07732"/>
<gene>
    <name evidence="1" type="ORF">SS1G_07732</name>
</gene>
<proteinExistence type="predicted"/>
<dbReference type="InParanoid" id="A7EQX9"/>
<organism evidence="1 2">
    <name type="scientific">Sclerotinia sclerotiorum (strain ATCC 18683 / 1980 / Ss-1)</name>
    <name type="common">White mold</name>
    <name type="synonym">Whetzelinia sclerotiorum</name>
    <dbReference type="NCBI Taxonomy" id="665079"/>
    <lineage>
        <taxon>Eukaryota</taxon>
        <taxon>Fungi</taxon>
        <taxon>Dikarya</taxon>
        <taxon>Ascomycota</taxon>
        <taxon>Pezizomycotina</taxon>
        <taxon>Leotiomycetes</taxon>
        <taxon>Helotiales</taxon>
        <taxon>Sclerotiniaceae</taxon>
        <taxon>Sclerotinia</taxon>
    </lineage>
</organism>